<dbReference type="EMBL" id="RHJS01000002">
    <property type="protein sequence ID" value="RRK32728.1"/>
    <property type="molecule type" value="Genomic_DNA"/>
</dbReference>
<dbReference type="RefSeq" id="WP_125128173.1">
    <property type="nucleotide sequence ID" value="NZ_RHJS01000002.1"/>
</dbReference>
<dbReference type="InterPro" id="IPR009091">
    <property type="entry name" value="RCC1/BLIP-II"/>
</dbReference>
<dbReference type="PANTHER" id="PTHR45982">
    <property type="entry name" value="REGULATOR OF CHROMOSOME CONDENSATION"/>
    <property type="match status" value="1"/>
</dbReference>
<gene>
    <name evidence="1" type="ORF">EBB54_16200</name>
</gene>
<dbReference type="AlphaFoldDB" id="A0A426DIX7"/>
<sequence length="451" mass="50506">MNTTTRKSHTKTLLFLVILLSVFLIAAGAILARTILGAAFHTAPPAFCTHTPELTEAAGGFSLPDYYITNKVTALNRYYIDDQSDLWGYGSNEYGQLGNGMVLEPGETTDTPVKIASGVVSVDCSVNGYFCIYLTADGELYGMGSNMLGLLGQDFDSTNYYCRHDNKVTSPVLLMDQVAYAQAGMESITALKKDGSVWWWGQYMSTYGTTVSDSEDFEKTTEDESNPCKMLYNSPRKILDNCVYAATGDWTGAAISENGDLYTWGFNIFGECGTPVTEDDFIRTPCKVLEDVAMVWPEQIEVNSPLEEIPEQMLYETVYHFNTFVRLKDGTILAAGRRLGDQEKTISLTGDLIAESSHTYSDTFVPVEIRKYSAENIKNLIRRIEIGTDREAVEQYLTANGIQYFYVANYSEDTREHTENPYEMLTEDQTYFFFFDSENKLTEKGTNLHAL</sequence>
<dbReference type="Pfam" id="PF00415">
    <property type="entry name" value="RCC1"/>
    <property type="match status" value="1"/>
</dbReference>
<comment type="caution">
    <text evidence="1">The sequence shown here is derived from an EMBL/GenBank/DDBJ whole genome shotgun (WGS) entry which is preliminary data.</text>
</comment>
<organism evidence="1 2">
    <name type="scientific">Schaedlerella arabinosiphila</name>
    <dbReference type="NCBI Taxonomy" id="2044587"/>
    <lineage>
        <taxon>Bacteria</taxon>
        <taxon>Bacillati</taxon>
        <taxon>Bacillota</taxon>
        <taxon>Clostridia</taxon>
        <taxon>Lachnospirales</taxon>
        <taxon>Lachnospiraceae</taxon>
        <taxon>Schaedlerella</taxon>
    </lineage>
</organism>
<reference evidence="1" key="1">
    <citation type="submission" date="2018-10" db="EMBL/GenBank/DDBJ databases">
        <title>Schaedlerella arabinophila gen. nov. sp. nov., isolated from the mouse intestinal tract and comparative analysis with the genome of the closely related altered Schaedler flora strain ASF502.</title>
        <authorList>
            <person name="Miyake S."/>
            <person name="Soh M."/>
            <person name="Seedorf H."/>
        </authorList>
    </citation>
    <scope>NUCLEOTIDE SEQUENCE [LARGE SCALE GENOMIC DNA]</scope>
    <source>
        <strain evidence="1">DSM 106076</strain>
    </source>
</reference>
<evidence type="ECO:0008006" key="3">
    <source>
        <dbReference type="Google" id="ProtNLM"/>
    </source>
</evidence>
<dbReference type="InterPro" id="IPR000408">
    <property type="entry name" value="Reg_chr_condens"/>
</dbReference>
<dbReference type="InterPro" id="IPR051553">
    <property type="entry name" value="Ran_GTPase-activating"/>
</dbReference>
<name>A0A426DIX7_9FIRM</name>
<evidence type="ECO:0000313" key="1">
    <source>
        <dbReference type="EMBL" id="RRK32728.1"/>
    </source>
</evidence>
<proteinExistence type="predicted"/>
<accession>A0A426DIX7</accession>
<evidence type="ECO:0000313" key="2">
    <source>
        <dbReference type="Proteomes" id="UP000274920"/>
    </source>
</evidence>
<dbReference type="PANTHER" id="PTHR45982:SF1">
    <property type="entry name" value="REGULATOR OF CHROMOSOME CONDENSATION"/>
    <property type="match status" value="1"/>
</dbReference>
<dbReference type="SUPFAM" id="SSF50985">
    <property type="entry name" value="RCC1/BLIP-II"/>
    <property type="match status" value="1"/>
</dbReference>
<keyword evidence="2" id="KW-1185">Reference proteome</keyword>
<dbReference type="Proteomes" id="UP000274920">
    <property type="component" value="Unassembled WGS sequence"/>
</dbReference>
<dbReference type="Gene3D" id="2.130.10.30">
    <property type="entry name" value="Regulator of chromosome condensation 1/beta-lactamase-inhibitor protein II"/>
    <property type="match status" value="1"/>
</dbReference>
<protein>
    <recommendedName>
        <fullName evidence="3">Regulator of chromosome condensation (RCC1) repeat-containing protein</fullName>
    </recommendedName>
</protein>